<organism evidence="2 3">
    <name type="scientific">Magallana gigas</name>
    <name type="common">Pacific oyster</name>
    <name type="synonym">Crassostrea gigas</name>
    <dbReference type="NCBI Taxonomy" id="29159"/>
    <lineage>
        <taxon>Eukaryota</taxon>
        <taxon>Metazoa</taxon>
        <taxon>Spiralia</taxon>
        <taxon>Lophotrochozoa</taxon>
        <taxon>Mollusca</taxon>
        <taxon>Bivalvia</taxon>
        <taxon>Autobranchia</taxon>
        <taxon>Pteriomorphia</taxon>
        <taxon>Ostreida</taxon>
        <taxon>Ostreoidea</taxon>
        <taxon>Ostreidae</taxon>
        <taxon>Magallana</taxon>
    </lineage>
</organism>
<evidence type="ECO:0000313" key="3">
    <source>
        <dbReference type="Proteomes" id="UP000005408"/>
    </source>
</evidence>
<evidence type="ECO:0000256" key="1">
    <source>
        <dbReference type="SAM" id="Phobius"/>
    </source>
</evidence>
<dbReference type="Proteomes" id="UP000005408">
    <property type="component" value="Unassembled WGS sequence"/>
</dbReference>
<feature type="transmembrane region" description="Helical" evidence="1">
    <location>
        <begin position="74"/>
        <end position="101"/>
    </location>
</feature>
<dbReference type="EnsemblMetazoa" id="G30316.6">
    <property type="protein sequence ID" value="G30316.6:cds"/>
    <property type="gene ID" value="G30316"/>
</dbReference>
<sequence>MIMIITSDRPWGYRRRCWSKRCFNCPCNNADQPTDDDLSPTQEPAFITEECPCQESSQPVTTWPSPATYFVTEFQFYLILGAGLGSFVFGVLVTIAIHAIIQRNKIAIVEKKSNETSSKQLPEHTHCGYIQTRNQHQVPGVTQGIYFFDRVEEDELYENVK</sequence>
<keyword evidence="1" id="KW-1133">Transmembrane helix</keyword>
<evidence type="ECO:0000313" key="2">
    <source>
        <dbReference type="EnsemblMetazoa" id="G30316.6:cds"/>
    </source>
</evidence>
<dbReference type="AlphaFoldDB" id="A0A8W8LZJ2"/>
<keyword evidence="1" id="KW-0472">Membrane</keyword>
<proteinExistence type="predicted"/>
<keyword evidence="3" id="KW-1185">Reference proteome</keyword>
<reference evidence="2" key="1">
    <citation type="submission" date="2022-08" db="UniProtKB">
        <authorList>
            <consortium name="EnsemblMetazoa"/>
        </authorList>
    </citation>
    <scope>IDENTIFICATION</scope>
    <source>
        <strain evidence="2">05x7-T-G4-1.051#20</strain>
    </source>
</reference>
<accession>A0A8W8LZJ2</accession>
<protein>
    <submittedName>
        <fullName evidence="2">Uncharacterized protein</fullName>
    </submittedName>
</protein>
<name>A0A8W8LZJ2_MAGGI</name>
<keyword evidence="1" id="KW-0812">Transmembrane</keyword>